<dbReference type="CDD" id="cd07990">
    <property type="entry name" value="LPLAT_LCLAT1-like"/>
    <property type="match status" value="1"/>
</dbReference>
<evidence type="ECO:0000256" key="3">
    <source>
        <dbReference type="ARBA" id="ARBA00023315"/>
    </source>
</evidence>
<dbReference type="GO" id="GO:0016746">
    <property type="term" value="F:acyltransferase activity"/>
    <property type="evidence" value="ECO:0007669"/>
    <property type="project" value="UniProtKB-KW"/>
</dbReference>
<keyword evidence="4" id="KW-0812">Transmembrane</keyword>
<protein>
    <recommendedName>
        <fullName evidence="5">Phospholipid/glycerol acyltransferase domain-containing protein</fullName>
    </recommendedName>
</protein>
<organism evidence="6 7">
    <name type="scientific">Caenorhabditis nigoni</name>
    <dbReference type="NCBI Taxonomy" id="1611254"/>
    <lineage>
        <taxon>Eukaryota</taxon>
        <taxon>Metazoa</taxon>
        <taxon>Ecdysozoa</taxon>
        <taxon>Nematoda</taxon>
        <taxon>Chromadorea</taxon>
        <taxon>Rhabditida</taxon>
        <taxon>Rhabditina</taxon>
        <taxon>Rhabditomorpha</taxon>
        <taxon>Rhabditoidea</taxon>
        <taxon>Rhabditidae</taxon>
        <taxon>Peloderinae</taxon>
        <taxon>Caenorhabditis</taxon>
    </lineage>
</organism>
<dbReference type="STRING" id="1611254.A0A2G5TK40"/>
<dbReference type="GO" id="GO:0036149">
    <property type="term" value="P:phosphatidylinositol acyl-chain remodeling"/>
    <property type="evidence" value="ECO:0007669"/>
    <property type="project" value="TreeGrafter"/>
</dbReference>
<dbReference type="InterPro" id="IPR002123">
    <property type="entry name" value="Plipid/glycerol_acylTrfase"/>
</dbReference>
<dbReference type="Pfam" id="PF01553">
    <property type="entry name" value="Acyltransferase"/>
    <property type="match status" value="1"/>
</dbReference>
<accession>A0A2G5TK40</accession>
<keyword evidence="4" id="KW-0472">Membrane</keyword>
<gene>
    <name evidence="6" type="primary">Cni-acl-8</name>
    <name evidence="6" type="synonym">Cnig_chr_V.g19847</name>
    <name evidence="6" type="ORF">B9Z55_019847</name>
</gene>
<feature type="domain" description="Phospholipid/glycerol acyltransferase" evidence="5">
    <location>
        <begin position="105"/>
        <end position="229"/>
    </location>
</feature>
<dbReference type="PANTHER" id="PTHR10983:SF16">
    <property type="entry name" value="LYSOCARDIOLIPIN ACYLTRANSFERASE 1"/>
    <property type="match status" value="1"/>
</dbReference>
<dbReference type="EMBL" id="PDUG01000005">
    <property type="protein sequence ID" value="PIC27660.1"/>
    <property type="molecule type" value="Genomic_DNA"/>
</dbReference>
<name>A0A2G5TK40_9PELO</name>
<evidence type="ECO:0000259" key="5">
    <source>
        <dbReference type="SMART" id="SM00563"/>
    </source>
</evidence>
<dbReference type="Pfam" id="PF16076">
    <property type="entry name" value="Acyltransf_C"/>
    <property type="match status" value="1"/>
</dbReference>
<dbReference type="AlphaFoldDB" id="A0A2G5TK40"/>
<dbReference type="PANTHER" id="PTHR10983">
    <property type="entry name" value="1-ACYLGLYCEROL-3-PHOSPHATE ACYLTRANSFERASE-RELATED"/>
    <property type="match status" value="1"/>
</dbReference>
<keyword evidence="3" id="KW-0012">Acyltransferase</keyword>
<sequence length="400" mass="46720">MLFLHMTLSLLCSLLLLNVFFFQNDDMKVLKGVAFIVLVFFSSLLGTIFLLFPLIPLAWIAPKLWRLAADRLVGFWLTFPCALIEWVFGVNFRVTGDLIDRDEPAILIMNHRTRLDWLFSWNALYKMDPWLLTSEKISLKAPLKMIPGAGWAMSSGCYIFLDRNFEKDKPILERIVKYYSQSGNKYQILLFAEGTDKGERATQLSHAFADKNGLPRYEYVLHPRTTGFRFLMDMMKKENYIKNVYDLTIAYSGTIVDTEKKLLGGNFPDKVHLDVKKYKLDDIPAGDGCEKWLTNLWETKEKRLKKFYEEEERLEASGDRFEWPETTSGIGYFVCFSFWVVASLLWIGAIYSLLWVKIYVTCAIVFYISSLRFYNGAEFVFLNWFEARSNRHDQERSKTE</sequence>
<feature type="transmembrane region" description="Helical" evidence="4">
    <location>
        <begin position="72"/>
        <end position="92"/>
    </location>
</feature>
<evidence type="ECO:0000256" key="1">
    <source>
        <dbReference type="ARBA" id="ARBA00008655"/>
    </source>
</evidence>
<reference evidence="7" key="1">
    <citation type="submission" date="2017-10" db="EMBL/GenBank/DDBJ databases">
        <title>Rapid genome shrinkage in a self-fertile nematode reveals novel sperm competition proteins.</title>
        <authorList>
            <person name="Yin D."/>
            <person name="Schwarz E.M."/>
            <person name="Thomas C.G."/>
            <person name="Felde R.L."/>
            <person name="Korf I.F."/>
            <person name="Cutter A.D."/>
            <person name="Schartner C.M."/>
            <person name="Ralston E.J."/>
            <person name="Meyer B.J."/>
            <person name="Haag E.S."/>
        </authorList>
    </citation>
    <scope>NUCLEOTIDE SEQUENCE [LARGE SCALE GENOMIC DNA]</scope>
    <source>
        <strain evidence="7">JU1422</strain>
    </source>
</reference>
<evidence type="ECO:0000313" key="7">
    <source>
        <dbReference type="Proteomes" id="UP000230233"/>
    </source>
</evidence>
<comment type="caution">
    <text evidence="6">The sequence shown here is derived from an EMBL/GenBank/DDBJ whole genome shotgun (WGS) entry which is preliminary data.</text>
</comment>
<feature type="transmembrane region" description="Helical" evidence="4">
    <location>
        <begin position="330"/>
        <end position="348"/>
    </location>
</feature>
<keyword evidence="2" id="KW-0808">Transferase</keyword>
<dbReference type="GO" id="GO:0005783">
    <property type="term" value="C:endoplasmic reticulum"/>
    <property type="evidence" value="ECO:0007669"/>
    <property type="project" value="TreeGrafter"/>
</dbReference>
<evidence type="ECO:0000256" key="2">
    <source>
        <dbReference type="ARBA" id="ARBA00022679"/>
    </source>
</evidence>
<dbReference type="SUPFAM" id="SSF69593">
    <property type="entry name" value="Glycerol-3-phosphate (1)-acyltransferase"/>
    <property type="match status" value="1"/>
</dbReference>
<dbReference type="SMART" id="SM00563">
    <property type="entry name" value="PlsC"/>
    <property type="match status" value="1"/>
</dbReference>
<feature type="transmembrane region" description="Helical" evidence="4">
    <location>
        <begin position="354"/>
        <end position="374"/>
    </location>
</feature>
<keyword evidence="4" id="KW-1133">Transmembrane helix</keyword>
<dbReference type="Proteomes" id="UP000230233">
    <property type="component" value="Chromosome V"/>
</dbReference>
<dbReference type="OrthoDB" id="186786at2759"/>
<evidence type="ECO:0000313" key="6">
    <source>
        <dbReference type="EMBL" id="PIC27660.1"/>
    </source>
</evidence>
<dbReference type="InterPro" id="IPR032098">
    <property type="entry name" value="Acyltransf_C"/>
</dbReference>
<proteinExistence type="inferred from homology"/>
<evidence type="ECO:0000256" key="4">
    <source>
        <dbReference type="SAM" id="Phobius"/>
    </source>
</evidence>
<keyword evidence="7" id="KW-1185">Reference proteome</keyword>
<feature type="transmembrane region" description="Helical" evidence="4">
    <location>
        <begin position="32"/>
        <end position="60"/>
    </location>
</feature>
<comment type="similarity">
    <text evidence="1">Belongs to the 1-acyl-sn-glycerol-3-phosphate acyltransferase family.</text>
</comment>